<keyword evidence="1" id="KW-0175">Coiled coil</keyword>
<reference evidence="3" key="1">
    <citation type="submission" date="2023-08" db="EMBL/GenBank/DDBJ databases">
        <title>Black Yeasts Isolated from many extreme environments.</title>
        <authorList>
            <person name="Coleine C."/>
            <person name="Stajich J.E."/>
            <person name="Selbmann L."/>
        </authorList>
    </citation>
    <scope>NUCLEOTIDE SEQUENCE</scope>
    <source>
        <strain evidence="3">CCFEE 5401</strain>
    </source>
</reference>
<comment type="caution">
    <text evidence="3">The sequence shown here is derived from an EMBL/GenBank/DDBJ whole genome shotgun (WGS) entry which is preliminary data.</text>
</comment>
<dbReference type="AlphaFoldDB" id="A0AAN7TQN0"/>
<organism evidence="3 4">
    <name type="scientific">Meristemomyces frigidus</name>
    <dbReference type="NCBI Taxonomy" id="1508187"/>
    <lineage>
        <taxon>Eukaryota</taxon>
        <taxon>Fungi</taxon>
        <taxon>Dikarya</taxon>
        <taxon>Ascomycota</taxon>
        <taxon>Pezizomycotina</taxon>
        <taxon>Dothideomycetes</taxon>
        <taxon>Dothideomycetidae</taxon>
        <taxon>Mycosphaerellales</taxon>
        <taxon>Teratosphaeriaceae</taxon>
        <taxon>Meristemomyces</taxon>
    </lineage>
</organism>
<evidence type="ECO:0000256" key="2">
    <source>
        <dbReference type="SAM" id="Phobius"/>
    </source>
</evidence>
<protein>
    <submittedName>
        <fullName evidence="3">Uncharacterized protein</fullName>
    </submittedName>
</protein>
<keyword evidence="2" id="KW-1133">Transmembrane helix</keyword>
<dbReference type="Proteomes" id="UP001310890">
    <property type="component" value="Unassembled WGS sequence"/>
</dbReference>
<dbReference type="EMBL" id="JAVRRL010000001">
    <property type="protein sequence ID" value="KAK5119117.1"/>
    <property type="molecule type" value="Genomic_DNA"/>
</dbReference>
<keyword evidence="2" id="KW-0472">Membrane</keyword>
<name>A0AAN7TQN0_9PEZI</name>
<evidence type="ECO:0000313" key="3">
    <source>
        <dbReference type="EMBL" id="KAK5119117.1"/>
    </source>
</evidence>
<keyword evidence="2" id="KW-0812">Transmembrane</keyword>
<feature type="transmembrane region" description="Helical" evidence="2">
    <location>
        <begin position="60"/>
        <end position="82"/>
    </location>
</feature>
<accession>A0AAN7TQN0</accession>
<evidence type="ECO:0000313" key="4">
    <source>
        <dbReference type="Proteomes" id="UP001310890"/>
    </source>
</evidence>
<evidence type="ECO:0000256" key="1">
    <source>
        <dbReference type="SAM" id="Coils"/>
    </source>
</evidence>
<proteinExistence type="predicted"/>
<feature type="coiled-coil region" evidence="1">
    <location>
        <begin position="134"/>
        <end position="196"/>
    </location>
</feature>
<feature type="transmembrane region" description="Helical" evidence="2">
    <location>
        <begin position="9"/>
        <end position="34"/>
    </location>
</feature>
<sequence>MANMDTLRAIFYCSLFFAAFYLIYCPFVVANILIEEWMRSNDSTGSYKGLRFPLLEFAKIYTAVLVAFLVALLLRTLLMRWCKRQREIQRLRSDLALCRYSYGVVLRRLEKSKSEVQALRSRHLLAAAQIESRLQSSDTEVQEQKTLIAELEEQLAEATGDNMWLVDKVEQKQSLADEYESALESLQVEVFESREQNAILGEKFERLERLMVAKDAMIEKLRWKNGAEVLVTMG</sequence>
<gene>
    <name evidence="3" type="ORF">LTR62_000328</name>
</gene>